<keyword evidence="12" id="KW-1185">Reference proteome</keyword>
<feature type="domain" description="Histidine kinase" evidence="7">
    <location>
        <begin position="384"/>
        <end position="607"/>
    </location>
</feature>
<evidence type="ECO:0000259" key="9">
    <source>
        <dbReference type="PROSITE" id="PS50112"/>
    </source>
</evidence>
<feature type="domain" description="PAC" evidence="10">
    <location>
        <begin position="318"/>
        <end position="371"/>
    </location>
</feature>
<evidence type="ECO:0000256" key="2">
    <source>
        <dbReference type="ARBA" id="ARBA00012438"/>
    </source>
</evidence>
<evidence type="ECO:0000259" key="7">
    <source>
        <dbReference type="PROSITE" id="PS50109"/>
    </source>
</evidence>
<dbReference type="InterPro" id="IPR000014">
    <property type="entry name" value="PAS"/>
</dbReference>
<dbReference type="SMART" id="SM00091">
    <property type="entry name" value="PAS"/>
    <property type="match status" value="3"/>
</dbReference>
<feature type="domain" description="PAC" evidence="10">
    <location>
        <begin position="197"/>
        <end position="249"/>
    </location>
</feature>
<dbReference type="SMART" id="SM00388">
    <property type="entry name" value="HisKA"/>
    <property type="match status" value="1"/>
</dbReference>
<dbReference type="SMART" id="SM00448">
    <property type="entry name" value="REC"/>
    <property type="match status" value="1"/>
</dbReference>
<dbReference type="InterPro" id="IPR013655">
    <property type="entry name" value="PAS_fold_3"/>
</dbReference>
<proteinExistence type="predicted"/>
<dbReference type="Proteomes" id="UP000275281">
    <property type="component" value="Unassembled WGS sequence"/>
</dbReference>
<dbReference type="CDD" id="cd00130">
    <property type="entry name" value="PAS"/>
    <property type="match status" value="3"/>
</dbReference>
<dbReference type="SUPFAM" id="SSF47384">
    <property type="entry name" value="Homodimeric domain of signal transducing histidine kinase"/>
    <property type="match status" value="1"/>
</dbReference>
<dbReference type="Gene3D" id="2.10.70.100">
    <property type="match status" value="1"/>
</dbReference>
<dbReference type="PANTHER" id="PTHR43304:SF1">
    <property type="entry name" value="PAC DOMAIN-CONTAINING PROTEIN"/>
    <property type="match status" value="1"/>
</dbReference>
<feature type="domain" description="PAS" evidence="9">
    <location>
        <begin position="246"/>
        <end position="317"/>
    </location>
</feature>
<dbReference type="PRINTS" id="PR00344">
    <property type="entry name" value="BCTRLSENSOR"/>
</dbReference>
<evidence type="ECO:0000256" key="1">
    <source>
        <dbReference type="ARBA" id="ARBA00000085"/>
    </source>
</evidence>
<dbReference type="InterPro" id="IPR011006">
    <property type="entry name" value="CheY-like_superfamily"/>
</dbReference>
<dbReference type="InterPro" id="IPR001610">
    <property type="entry name" value="PAC"/>
</dbReference>
<dbReference type="PROSITE" id="PS50109">
    <property type="entry name" value="HIS_KIN"/>
    <property type="match status" value="1"/>
</dbReference>
<keyword evidence="3 6" id="KW-0597">Phosphoprotein</keyword>
<evidence type="ECO:0000313" key="11">
    <source>
        <dbReference type="EMBL" id="RPJ68573.1"/>
    </source>
</evidence>
<accession>A0A3N5Y5P0</accession>
<evidence type="ECO:0000256" key="3">
    <source>
        <dbReference type="ARBA" id="ARBA00022553"/>
    </source>
</evidence>
<dbReference type="NCBIfam" id="TIGR00229">
    <property type="entry name" value="sensory_box"/>
    <property type="match status" value="3"/>
</dbReference>
<keyword evidence="4" id="KW-0808">Transferase</keyword>
<evidence type="ECO:0000313" key="12">
    <source>
        <dbReference type="Proteomes" id="UP000275281"/>
    </source>
</evidence>
<dbReference type="InterPro" id="IPR052162">
    <property type="entry name" value="Sensor_kinase/Photoreceptor"/>
</dbReference>
<dbReference type="InterPro" id="IPR000700">
    <property type="entry name" value="PAS-assoc_C"/>
</dbReference>
<dbReference type="InterPro" id="IPR001789">
    <property type="entry name" value="Sig_transdc_resp-reg_receiver"/>
</dbReference>
<dbReference type="Pfam" id="PF02518">
    <property type="entry name" value="HATPase_c"/>
    <property type="match status" value="1"/>
</dbReference>
<dbReference type="Gene3D" id="1.10.287.130">
    <property type="match status" value="1"/>
</dbReference>
<dbReference type="SUPFAM" id="SSF55874">
    <property type="entry name" value="ATPase domain of HSP90 chaperone/DNA topoisomerase II/histidine kinase"/>
    <property type="match status" value="1"/>
</dbReference>
<feature type="domain" description="PAS" evidence="9">
    <location>
        <begin position="147"/>
        <end position="194"/>
    </location>
</feature>
<dbReference type="SMART" id="SM00086">
    <property type="entry name" value="PAC"/>
    <property type="match status" value="2"/>
</dbReference>
<dbReference type="PROSITE" id="PS50110">
    <property type="entry name" value="RESPONSE_REGULATORY"/>
    <property type="match status" value="1"/>
</dbReference>
<sequence length="744" mass="82778">MSEHSEILENLNTLVIKASKEAKFLYANTYWEELLGIPLQHIKQVPFYELIHPADIKATEEAFAAVLVHGQPVIGFRNRYRKSTGDYVWLEWTARLDSEGDVVASAIPCDEKVALEEHDKKASTLLRQSEGMAKVGHWSVEFESGELFWSDEIYRIHGVTKQNYTPTVDSAIAFYHPEDAPRVSQLVSEALTKQSEWEFTLRIIRADGEIRHVRSQAKISRNSSGEPTSVFGIFQDITEFIKLNRQIQKLSKVAQTPATGVVICNKQKEVEWVNQAFTKITGYSIDDVAGMNLARVLHGDKTDQNTVEKIRNGLAKDENIDVEIINYHKSGKPYWNNLIISPLVENGETTHYIGFQNDITEKKTREEELLNAQKVSLAGQMAASICHDFNNILSILGASVELISLKDKEGQYAKLLSKASNAVNRGQSITQKLLKTTKISSPSLEIFKLDDFLRQEASLYEDVIPSSIDLQVDCMADLYVECDKNAFADVALNLIINAHKAISASGKIAVKTRHERHFNALKTYTFCKPKVAEDYLVFSVSDSGKGIAQSELNNIFMPFYTLREDHSGHGLGLSSVAAFCDKHGCGITVESELDKGSTFSIWFPKAKEQKKKTKPRHAKPSTSLSGVRILFVDDERDLVALNKASLESQGAIVYDFCDPQEALSFAQSNADNIDIIVSDQTMRGGIQGNELIDLIKRVRSDIPAIIITGVSSASALSDCQYPILQKPVSATTLKHAITDNIGSV</sequence>
<dbReference type="SUPFAM" id="SSF52172">
    <property type="entry name" value="CheY-like"/>
    <property type="match status" value="1"/>
</dbReference>
<gene>
    <name evidence="11" type="ORF">DRW07_03995</name>
</gene>
<comment type="caution">
    <text evidence="11">The sequence shown here is derived from an EMBL/GenBank/DDBJ whole genome shotgun (WGS) entry which is preliminary data.</text>
</comment>
<feature type="domain" description="PAS" evidence="9">
    <location>
        <begin position="1"/>
        <end position="70"/>
    </location>
</feature>
<dbReference type="GO" id="GO:0000155">
    <property type="term" value="F:phosphorelay sensor kinase activity"/>
    <property type="evidence" value="ECO:0007669"/>
    <property type="project" value="InterPro"/>
</dbReference>
<comment type="catalytic activity">
    <reaction evidence="1">
        <text>ATP + protein L-histidine = ADP + protein N-phospho-L-histidine.</text>
        <dbReference type="EC" id="2.7.13.3"/>
    </reaction>
</comment>
<keyword evidence="5" id="KW-0418">Kinase</keyword>
<dbReference type="Pfam" id="PF13426">
    <property type="entry name" value="PAS_9"/>
    <property type="match status" value="1"/>
</dbReference>
<dbReference type="SMART" id="SM00387">
    <property type="entry name" value="HATPase_c"/>
    <property type="match status" value="1"/>
</dbReference>
<evidence type="ECO:0000256" key="4">
    <source>
        <dbReference type="ARBA" id="ARBA00022679"/>
    </source>
</evidence>
<evidence type="ECO:0000259" key="8">
    <source>
        <dbReference type="PROSITE" id="PS50110"/>
    </source>
</evidence>
<dbReference type="Gene3D" id="3.30.565.10">
    <property type="entry name" value="Histidine kinase-like ATPase, C-terminal domain"/>
    <property type="match status" value="1"/>
</dbReference>
<dbReference type="EMBL" id="RPOK01000001">
    <property type="protein sequence ID" value="RPJ68573.1"/>
    <property type="molecule type" value="Genomic_DNA"/>
</dbReference>
<dbReference type="Pfam" id="PF00072">
    <property type="entry name" value="Response_reg"/>
    <property type="match status" value="1"/>
</dbReference>
<dbReference type="EC" id="2.7.13.3" evidence="2"/>
<protein>
    <recommendedName>
        <fullName evidence="2">histidine kinase</fullName>
        <ecNumber evidence="2">2.7.13.3</ecNumber>
    </recommendedName>
</protein>
<dbReference type="PROSITE" id="PS50113">
    <property type="entry name" value="PAC"/>
    <property type="match status" value="2"/>
</dbReference>
<dbReference type="PANTHER" id="PTHR43304">
    <property type="entry name" value="PHYTOCHROME-LIKE PROTEIN CPH1"/>
    <property type="match status" value="1"/>
</dbReference>
<evidence type="ECO:0000256" key="6">
    <source>
        <dbReference type="PROSITE-ProRule" id="PRU00169"/>
    </source>
</evidence>
<organism evidence="11 12">
    <name type="scientific">Alteromonas sediminis</name>
    <dbReference type="NCBI Taxonomy" id="2259342"/>
    <lineage>
        <taxon>Bacteria</taxon>
        <taxon>Pseudomonadati</taxon>
        <taxon>Pseudomonadota</taxon>
        <taxon>Gammaproteobacteria</taxon>
        <taxon>Alteromonadales</taxon>
        <taxon>Alteromonadaceae</taxon>
        <taxon>Alteromonas/Salinimonas group</taxon>
        <taxon>Alteromonas</taxon>
    </lineage>
</organism>
<evidence type="ECO:0000259" key="10">
    <source>
        <dbReference type="PROSITE" id="PS50113"/>
    </source>
</evidence>
<dbReference type="SUPFAM" id="SSF55785">
    <property type="entry name" value="PYP-like sensor domain (PAS domain)"/>
    <property type="match status" value="3"/>
</dbReference>
<dbReference type="AlphaFoldDB" id="A0A3N5Y5P0"/>
<feature type="domain" description="Response regulatory" evidence="8">
    <location>
        <begin position="628"/>
        <end position="741"/>
    </location>
</feature>
<dbReference type="Pfam" id="PF08447">
    <property type="entry name" value="PAS_3"/>
    <property type="match status" value="2"/>
</dbReference>
<dbReference type="InterPro" id="IPR036097">
    <property type="entry name" value="HisK_dim/P_sf"/>
</dbReference>
<dbReference type="InterPro" id="IPR036890">
    <property type="entry name" value="HATPase_C_sf"/>
</dbReference>
<dbReference type="RefSeq" id="WP_124026574.1">
    <property type="nucleotide sequence ID" value="NZ_JBHRSN010000005.1"/>
</dbReference>
<name>A0A3N5Y5P0_9ALTE</name>
<evidence type="ECO:0000256" key="5">
    <source>
        <dbReference type="ARBA" id="ARBA00022777"/>
    </source>
</evidence>
<feature type="modified residue" description="4-aspartylphosphate" evidence="6">
    <location>
        <position position="679"/>
    </location>
</feature>
<dbReference type="InterPro" id="IPR003594">
    <property type="entry name" value="HATPase_dom"/>
</dbReference>
<dbReference type="InterPro" id="IPR003661">
    <property type="entry name" value="HisK_dim/P_dom"/>
</dbReference>
<dbReference type="InterPro" id="IPR004358">
    <property type="entry name" value="Sig_transdc_His_kin-like_C"/>
</dbReference>
<dbReference type="Gene3D" id="3.30.450.20">
    <property type="entry name" value="PAS domain"/>
    <property type="match status" value="3"/>
</dbReference>
<dbReference type="InterPro" id="IPR035965">
    <property type="entry name" value="PAS-like_dom_sf"/>
</dbReference>
<dbReference type="InterPro" id="IPR005467">
    <property type="entry name" value="His_kinase_dom"/>
</dbReference>
<dbReference type="PROSITE" id="PS50112">
    <property type="entry name" value="PAS"/>
    <property type="match status" value="3"/>
</dbReference>
<reference evidence="11 12" key="1">
    <citation type="submission" date="2018-11" db="EMBL/GenBank/DDBJ databases">
        <authorList>
            <person name="Ye M.-Q."/>
            <person name="Du Z.-J."/>
        </authorList>
    </citation>
    <scope>NUCLEOTIDE SEQUENCE [LARGE SCALE GENOMIC DNA]</scope>
    <source>
        <strain evidence="11 12">U0105</strain>
    </source>
</reference>
<dbReference type="Gene3D" id="3.40.50.2300">
    <property type="match status" value="1"/>
</dbReference>
<dbReference type="OrthoDB" id="7991996at2"/>